<evidence type="ECO:0000256" key="5">
    <source>
        <dbReference type="PIRSR" id="PIRSR606710-2"/>
    </source>
</evidence>
<dbReference type="Gene3D" id="2.115.10.20">
    <property type="entry name" value="Glycosyl hydrolase domain, family 43"/>
    <property type="match status" value="1"/>
</dbReference>
<evidence type="ECO:0000256" key="1">
    <source>
        <dbReference type="ARBA" id="ARBA00009865"/>
    </source>
</evidence>
<evidence type="ECO:0000259" key="8">
    <source>
        <dbReference type="Pfam" id="PF17851"/>
    </source>
</evidence>
<dbReference type="PANTHER" id="PTHR42812:SF5">
    <property type="entry name" value="ENDO-ARABINASE"/>
    <property type="match status" value="1"/>
</dbReference>
<feature type="chain" id="PRO_5022030747" evidence="7">
    <location>
        <begin position="24"/>
        <end position="496"/>
    </location>
</feature>
<keyword evidence="10" id="KW-1185">Reference proteome</keyword>
<keyword evidence="3 6" id="KW-0326">Glycosidase</keyword>
<protein>
    <submittedName>
        <fullName evidence="9">Beta-xylosidase</fullName>
    </submittedName>
</protein>
<dbReference type="SUPFAM" id="SSF49899">
    <property type="entry name" value="Concanavalin A-like lectins/glucanases"/>
    <property type="match status" value="1"/>
</dbReference>
<dbReference type="InterPro" id="IPR051795">
    <property type="entry name" value="Glycosyl_Hydrlase_43"/>
</dbReference>
<proteinExistence type="inferred from homology"/>
<dbReference type="Proteomes" id="UP000321513">
    <property type="component" value="Unassembled WGS sequence"/>
</dbReference>
<dbReference type="AlphaFoldDB" id="A0A512BAG0"/>
<feature type="active site" description="Proton acceptor" evidence="4">
    <location>
        <position position="34"/>
    </location>
</feature>
<dbReference type="CDD" id="cd08999">
    <property type="entry name" value="GH43_ABN-like"/>
    <property type="match status" value="1"/>
</dbReference>
<dbReference type="OrthoDB" id="9801455at2"/>
<evidence type="ECO:0000256" key="4">
    <source>
        <dbReference type="PIRSR" id="PIRSR606710-1"/>
    </source>
</evidence>
<dbReference type="InterPro" id="IPR023296">
    <property type="entry name" value="Glyco_hydro_beta-prop_sf"/>
</dbReference>
<name>A0A512BAG0_9BACT</name>
<dbReference type="Gene3D" id="2.60.120.200">
    <property type="match status" value="1"/>
</dbReference>
<feature type="signal peptide" evidence="7">
    <location>
        <begin position="1"/>
        <end position="23"/>
    </location>
</feature>
<keyword evidence="2 6" id="KW-0378">Hydrolase</keyword>
<feature type="domain" description="Beta-xylosidase C-terminal Concanavalin A-like" evidence="8">
    <location>
        <begin position="320"/>
        <end position="459"/>
    </location>
</feature>
<feature type="active site" description="Proton donor" evidence="4">
    <location>
        <position position="200"/>
    </location>
</feature>
<dbReference type="Pfam" id="PF04616">
    <property type="entry name" value="Glyco_hydro_43"/>
    <property type="match status" value="1"/>
</dbReference>
<dbReference type="PANTHER" id="PTHR42812">
    <property type="entry name" value="BETA-XYLOSIDASE"/>
    <property type="match status" value="1"/>
</dbReference>
<dbReference type="InterPro" id="IPR041542">
    <property type="entry name" value="GH43_C2"/>
</dbReference>
<evidence type="ECO:0000256" key="3">
    <source>
        <dbReference type="ARBA" id="ARBA00023295"/>
    </source>
</evidence>
<dbReference type="InterPro" id="IPR006710">
    <property type="entry name" value="Glyco_hydro_43"/>
</dbReference>
<evidence type="ECO:0000313" key="9">
    <source>
        <dbReference type="EMBL" id="GEO08933.1"/>
    </source>
</evidence>
<dbReference type="EMBL" id="BJYT01000004">
    <property type="protein sequence ID" value="GEO08933.1"/>
    <property type="molecule type" value="Genomic_DNA"/>
</dbReference>
<gene>
    <name evidence="9" type="ORF">SAE01_14290</name>
</gene>
<dbReference type="SUPFAM" id="SSF75005">
    <property type="entry name" value="Arabinanase/levansucrase/invertase"/>
    <property type="match status" value="1"/>
</dbReference>
<evidence type="ECO:0000313" key="10">
    <source>
        <dbReference type="Proteomes" id="UP000321513"/>
    </source>
</evidence>
<dbReference type="GO" id="GO:0005975">
    <property type="term" value="P:carbohydrate metabolic process"/>
    <property type="evidence" value="ECO:0007669"/>
    <property type="project" value="InterPro"/>
</dbReference>
<organism evidence="9 10">
    <name type="scientific">Segetibacter aerophilus</name>
    <dbReference type="NCBI Taxonomy" id="670293"/>
    <lineage>
        <taxon>Bacteria</taxon>
        <taxon>Pseudomonadati</taxon>
        <taxon>Bacteroidota</taxon>
        <taxon>Chitinophagia</taxon>
        <taxon>Chitinophagales</taxon>
        <taxon>Chitinophagaceae</taxon>
        <taxon>Segetibacter</taxon>
    </lineage>
</organism>
<evidence type="ECO:0000256" key="2">
    <source>
        <dbReference type="ARBA" id="ARBA00022801"/>
    </source>
</evidence>
<comment type="caution">
    <text evidence="9">The sequence shown here is derived from an EMBL/GenBank/DDBJ whole genome shotgun (WGS) entry which is preliminary data.</text>
</comment>
<feature type="site" description="Important for catalytic activity, responsible for pKa modulation of the active site Glu and correct orientation of both the proton donor and substrate" evidence="5">
    <location>
        <position position="140"/>
    </location>
</feature>
<accession>A0A512BAG0</accession>
<comment type="similarity">
    <text evidence="1 6">Belongs to the glycosyl hydrolase 43 family.</text>
</comment>
<dbReference type="RefSeq" id="WP_147202990.1">
    <property type="nucleotide sequence ID" value="NZ_BJYT01000004.1"/>
</dbReference>
<keyword evidence="7" id="KW-0732">Signal</keyword>
<dbReference type="GO" id="GO:0004553">
    <property type="term" value="F:hydrolase activity, hydrolyzing O-glycosyl compounds"/>
    <property type="evidence" value="ECO:0007669"/>
    <property type="project" value="InterPro"/>
</dbReference>
<evidence type="ECO:0000256" key="6">
    <source>
        <dbReference type="RuleBase" id="RU361187"/>
    </source>
</evidence>
<sequence>MKKVKYYMVLLTAAVFAMSSVSSQRLILPGDFPDPSIIKIGDTYWASATTSNWMPAYPILKSADMVHWTTEGYIFNKLPDWADYYFWAPEITYENGKVYVYYAAHKKGGNLCLGIATADKPEGPYKDLGPMMCEAAGSIDAFPMRDENGKLYLIWKEDGNSVKQPTPIWAMEMKEDRTGLIGEKHELFRNKVAWEENLVEGVSMMKHGGYFYAFYAAAGCCGVGCNYIVGIARSKNLLGPWEKDPANPVLKNNEQWICPGHGTPIEKDGRYYFLHHAYDKKTNAFTGRQGLLSEFRFTPDGWVKFVNVPEPIAKTAPIIDEFTDRSLSVNWQWSVFQKDIKYKVKKGQLQLNAANVSAGAFLGQKIYTGDFTATANLVKKGSKSAAGIAAIGDDKNTLSLLYVKDSVQLVKLKDDTTTVLASMPVKPKQQVSFKMQSSGGRYYTFSFATDGGAFTTINSKPIDGLFLPPWDRAVRAGLVSKGSGKAKFESFQMMSE</sequence>
<evidence type="ECO:0000256" key="7">
    <source>
        <dbReference type="SAM" id="SignalP"/>
    </source>
</evidence>
<dbReference type="Pfam" id="PF17851">
    <property type="entry name" value="GH43_C2"/>
    <property type="match status" value="1"/>
</dbReference>
<reference evidence="9 10" key="1">
    <citation type="submission" date="2019-07" db="EMBL/GenBank/DDBJ databases">
        <title>Whole genome shotgun sequence of Segetibacter aerophilus NBRC 106135.</title>
        <authorList>
            <person name="Hosoyama A."/>
            <person name="Uohara A."/>
            <person name="Ohji S."/>
            <person name="Ichikawa N."/>
        </authorList>
    </citation>
    <scope>NUCLEOTIDE SEQUENCE [LARGE SCALE GENOMIC DNA]</scope>
    <source>
        <strain evidence="9 10">NBRC 106135</strain>
    </source>
</reference>
<dbReference type="InterPro" id="IPR013320">
    <property type="entry name" value="ConA-like_dom_sf"/>
</dbReference>